<proteinExistence type="predicted"/>
<sequence length="83" mass="9386">MPNASKTNLTTFLYAISCSMFDVWNVEAMFAAVGKRHVQKKIMVQNLCVPWSVQLGHYDVVNVYVLIASMFSDRFVDFSSSIS</sequence>
<keyword evidence="1" id="KW-1133">Transmembrane helix</keyword>
<keyword evidence="1" id="KW-0812">Transmembrane</keyword>
<dbReference type="EnsemblMetazoa" id="GAUT005268-RA">
    <property type="protein sequence ID" value="GAUT005268-PA"/>
    <property type="gene ID" value="GAUT005268"/>
</dbReference>
<dbReference type="Proteomes" id="UP000078200">
    <property type="component" value="Unassembled WGS sequence"/>
</dbReference>
<organism evidence="2 3">
    <name type="scientific">Glossina austeni</name>
    <name type="common">Savannah tsetse fly</name>
    <dbReference type="NCBI Taxonomy" id="7395"/>
    <lineage>
        <taxon>Eukaryota</taxon>
        <taxon>Metazoa</taxon>
        <taxon>Ecdysozoa</taxon>
        <taxon>Arthropoda</taxon>
        <taxon>Hexapoda</taxon>
        <taxon>Insecta</taxon>
        <taxon>Pterygota</taxon>
        <taxon>Neoptera</taxon>
        <taxon>Endopterygota</taxon>
        <taxon>Diptera</taxon>
        <taxon>Brachycera</taxon>
        <taxon>Muscomorpha</taxon>
        <taxon>Hippoboscoidea</taxon>
        <taxon>Glossinidae</taxon>
        <taxon>Glossina</taxon>
    </lineage>
</organism>
<feature type="transmembrane region" description="Helical" evidence="1">
    <location>
        <begin position="12"/>
        <end position="33"/>
    </location>
</feature>
<keyword evidence="1" id="KW-0472">Membrane</keyword>
<evidence type="ECO:0000256" key="1">
    <source>
        <dbReference type="SAM" id="Phobius"/>
    </source>
</evidence>
<dbReference type="VEuPathDB" id="VectorBase:GAUT005268"/>
<reference evidence="2" key="1">
    <citation type="submission" date="2020-05" db="UniProtKB">
        <authorList>
            <consortium name="EnsemblMetazoa"/>
        </authorList>
    </citation>
    <scope>IDENTIFICATION</scope>
    <source>
        <strain evidence="2">TTRI</strain>
    </source>
</reference>
<evidence type="ECO:0000313" key="3">
    <source>
        <dbReference type="Proteomes" id="UP000078200"/>
    </source>
</evidence>
<protein>
    <submittedName>
        <fullName evidence="2">Uncharacterized protein</fullName>
    </submittedName>
</protein>
<dbReference type="AlphaFoldDB" id="A0A1A9UHQ4"/>
<evidence type="ECO:0000313" key="2">
    <source>
        <dbReference type="EnsemblMetazoa" id="GAUT005268-PA"/>
    </source>
</evidence>
<name>A0A1A9UHQ4_GLOAU</name>
<accession>A0A1A9UHQ4</accession>
<keyword evidence="3" id="KW-1185">Reference proteome</keyword>